<feature type="transmembrane region" description="Helical" evidence="1">
    <location>
        <begin position="43"/>
        <end position="63"/>
    </location>
</feature>
<reference evidence="2 3" key="1">
    <citation type="submission" date="2021-03" db="EMBL/GenBank/DDBJ databases">
        <title>Antimicrobial resistance genes in bacteria isolated from Japanese honey, and their potential for conferring macrolide and lincosamide resistance in the American foulbrood pathogen Paenibacillus larvae.</title>
        <authorList>
            <person name="Okamoto M."/>
            <person name="Kumagai M."/>
            <person name="Kanamori H."/>
            <person name="Takamatsu D."/>
        </authorList>
    </citation>
    <scope>NUCLEOTIDE SEQUENCE [LARGE SCALE GENOMIC DNA]</scope>
    <source>
        <strain evidence="2 3">J1TS3</strain>
    </source>
</reference>
<feature type="transmembrane region" description="Helical" evidence="1">
    <location>
        <begin position="12"/>
        <end position="31"/>
    </location>
</feature>
<gene>
    <name evidence="2" type="ORF">J1TS3_29560</name>
</gene>
<organism evidence="2 3">
    <name type="scientific">Siminovitchia fordii</name>
    <dbReference type="NCBI Taxonomy" id="254759"/>
    <lineage>
        <taxon>Bacteria</taxon>
        <taxon>Bacillati</taxon>
        <taxon>Bacillota</taxon>
        <taxon>Bacilli</taxon>
        <taxon>Bacillales</taxon>
        <taxon>Bacillaceae</taxon>
        <taxon>Siminovitchia</taxon>
    </lineage>
</organism>
<dbReference type="Proteomes" id="UP000680279">
    <property type="component" value="Unassembled WGS sequence"/>
</dbReference>
<protein>
    <submittedName>
        <fullName evidence="2">Uncharacterized protein</fullName>
    </submittedName>
</protein>
<comment type="caution">
    <text evidence="2">The sequence shown here is derived from an EMBL/GenBank/DDBJ whole genome shotgun (WGS) entry which is preliminary data.</text>
</comment>
<evidence type="ECO:0000256" key="1">
    <source>
        <dbReference type="SAM" id="Phobius"/>
    </source>
</evidence>
<evidence type="ECO:0000313" key="2">
    <source>
        <dbReference type="EMBL" id="GIN21822.1"/>
    </source>
</evidence>
<dbReference type="RefSeq" id="WP_018706925.1">
    <property type="nucleotide sequence ID" value="NZ_BOQT01000011.1"/>
</dbReference>
<keyword evidence="3" id="KW-1185">Reference proteome</keyword>
<dbReference type="EMBL" id="BOQT01000011">
    <property type="protein sequence ID" value="GIN21822.1"/>
    <property type="molecule type" value="Genomic_DNA"/>
</dbReference>
<keyword evidence="1" id="KW-0472">Membrane</keyword>
<proteinExistence type="predicted"/>
<name>A0ABQ4K7V9_9BACI</name>
<sequence length="282" mass="32064">MNKKTKQICGWILLLLAIGFFVCQMTFLFLHARFQVEYSDERFFYFLNILSIVFLGLSILLLLKIGKKQKLIGGMVIVLFILVNGILLAVDSTRTRNIVRLSPDYKHVLSIKENKETGQSIYYRTYFHIFAWPKETLPYKTTGDFKVYWLANDVAAVTYRAADHTIHQYIATYGDRGDGGYYYVGPSIYGRWSGGNIEVTSSQDGIKVIHNDGMDSFNWDQVVQFGTLAVVLTNNNEAVWTIALDENFKVQSESLVPPIGDISIYKATMEKSRPVTLKYAGS</sequence>
<accession>A0ABQ4K7V9</accession>
<keyword evidence="1" id="KW-0812">Transmembrane</keyword>
<feature type="transmembrane region" description="Helical" evidence="1">
    <location>
        <begin position="70"/>
        <end position="90"/>
    </location>
</feature>
<keyword evidence="1" id="KW-1133">Transmembrane helix</keyword>
<evidence type="ECO:0000313" key="3">
    <source>
        <dbReference type="Proteomes" id="UP000680279"/>
    </source>
</evidence>